<organism evidence="2 3">
    <name type="scientific">Enhygromyxa salina</name>
    <dbReference type="NCBI Taxonomy" id="215803"/>
    <lineage>
        <taxon>Bacteria</taxon>
        <taxon>Pseudomonadati</taxon>
        <taxon>Myxococcota</taxon>
        <taxon>Polyangia</taxon>
        <taxon>Nannocystales</taxon>
        <taxon>Nannocystaceae</taxon>
        <taxon>Enhygromyxa</taxon>
    </lineage>
</organism>
<accession>A0A2S9XXS8</accession>
<dbReference type="InterPro" id="IPR003959">
    <property type="entry name" value="ATPase_AAA_core"/>
</dbReference>
<evidence type="ECO:0000313" key="2">
    <source>
        <dbReference type="EMBL" id="PRP97662.1"/>
    </source>
</evidence>
<dbReference type="Pfam" id="PF13304">
    <property type="entry name" value="AAA_21"/>
    <property type="match status" value="1"/>
</dbReference>
<dbReference type="InterPro" id="IPR027417">
    <property type="entry name" value="P-loop_NTPase"/>
</dbReference>
<dbReference type="Proteomes" id="UP000237968">
    <property type="component" value="Unassembled WGS sequence"/>
</dbReference>
<name>A0A2S9XXS8_9BACT</name>
<dbReference type="GO" id="GO:0005524">
    <property type="term" value="F:ATP binding"/>
    <property type="evidence" value="ECO:0007669"/>
    <property type="project" value="InterPro"/>
</dbReference>
<comment type="caution">
    <text evidence="2">The sequence shown here is derived from an EMBL/GenBank/DDBJ whole genome shotgun (WGS) entry which is preliminary data.</text>
</comment>
<dbReference type="EMBL" id="PVNK01000149">
    <property type="protein sequence ID" value="PRP97662.1"/>
    <property type="molecule type" value="Genomic_DNA"/>
</dbReference>
<keyword evidence="3" id="KW-1185">Reference proteome</keyword>
<proteinExistence type="predicted"/>
<sequence length="398" mass="46234">MLRLIQAVFKPTSLIWRQVAFDKVDVEFLPSGRLTITRQHSTDTHIPQIQYVYTDAKRRKRSALIPPPRRGGRSAKMTDRFAMVERFVPSLHRVGPREWMDDRTTEHLSFSEVCEKYPEYLPAEIFGLRRPVDEWLTNLLRSVSTQFIETQRLRKRRPPSEYGREESDHAVERLAQDLSRRIKDSIRDSGTVGASLDRTFPKRILEGTLPAHATEESIRARYKQVELTRGRLMTVGLLDAEEQVPLPETTLDQAERKVLWFYLEDVEKKFHVHQPLLERAELFKMIIDAKRFLHKSMELSRDDGFRFVSEGGHRVALELLSSGEQHEVVLTYELLFSSRGKQLILIDEPELSLHVVWQRKFLRDMQRIAQVADLDFVIATHSPAIIGDRDDLMVGLSG</sequence>
<evidence type="ECO:0000259" key="1">
    <source>
        <dbReference type="Pfam" id="PF13304"/>
    </source>
</evidence>
<dbReference type="SUPFAM" id="SSF52540">
    <property type="entry name" value="P-loop containing nucleoside triphosphate hydrolases"/>
    <property type="match status" value="1"/>
</dbReference>
<feature type="domain" description="ATPase AAA-type core" evidence="1">
    <location>
        <begin position="273"/>
        <end position="386"/>
    </location>
</feature>
<evidence type="ECO:0000313" key="3">
    <source>
        <dbReference type="Proteomes" id="UP000237968"/>
    </source>
</evidence>
<dbReference type="Gene3D" id="3.40.50.300">
    <property type="entry name" value="P-loop containing nucleotide triphosphate hydrolases"/>
    <property type="match status" value="1"/>
</dbReference>
<dbReference type="PANTHER" id="PTHR43581:SF2">
    <property type="entry name" value="EXCINUCLEASE ATPASE SUBUNIT"/>
    <property type="match status" value="1"/>
</dbReference>
<protein>
    <recommendedName>
        <fullName evidence="1">ATPase AAA-type core domain-containing protein</fullName>
    </recommendedName>
</protein>
<reference evidence="2 3" key="1">
    <citation type="submission" date="2018-03" db="EMBL/GenBank/DDBJ databases">
        <title>Draft Genome Sequences of the Obligatory Marine Myxobacteria Enhygromyxa salina SWB005.</title>
        <authorList>
            <person name="Poehlein A."/>
            <person name="Moghaddam J.A."/>
            <person name="Harms H."/>
            <person name="Alanjari M."/>
            <person name="Koenig G.M."/>
            <person name="Daniel R."/>
            <person name="Schaeberle T.F."/>
        </authorList>
    </citation>
    <scope>NUCLEOTIDE SEQUENCE [LARGE SCALE GENOMIC DNA]</scope>
    <source>
        <strain evidence="2 3">SWB005</strain>
    </source>
</reference>
<dbReference type="PANTHER" id="PTHR43581">
    <property type="entry name" value="ATP/GTP PHOSPHATASE"/>
    <property type="match status" value="1"/>
</dbReference>
<gene>
    <name evidence="2" type="ORF">ENSA5_31690</name>
</gene>
<dbReference type="AlphaFoldDB" id="A0A2S9XXS8"/>
<dbReference type="InterPro" id="IPR051396">
    <property type="entry name" value="Bact_Antivir_Def_Nuclease"/>
</dbReference>
<dbReference type="GO" id="GO:0016887">
    <property type="term" value="F:ATP hydrolysis activity"/>
    <property type="evidence" value="ECO:0007669"/>
    <property type="project" value="InterPro"/>
</dbReference>